<dbReference type="Proteomes" id="UP001596113">
    <property type="component" value="Unassembled WGS sequence"/>
</dbReference>
<dbReference type="PANTHER" id="PTHR43818">
    <property type="entry name" value="BCDNA.GH03377"/>
    <property type="match status" value="1"/>
</dbReference>
<dbReference type="InterPro" id="IPR000683">
    <property type="entry name" value="Gfo/Idh/MocA-like_OxRdtase_N"/>
</dbReference>
<evidence type="ECO:0000256" key="1">
    <source>
        <dbReference type="ARBA" id="ARBA00001911"/>
    </source>
</evidence>
<dbReference type="Gene3D" id="3.30.360.10">
    <property type="entry name" value="Dihydrodipicolinate Reductase, domain 2"/>
    <property type="match status" value="1"/>
</dbReference>
<dbReference type="Gene3D" id="3.40.50.720">
    <property type="entry name" value="NAD(P)-binding Rossmann-like Domain"/>
    <property type="match status" value="1"/>
</dbReference>
<evidence type="ECO:0000313" key="8">
    <source>
        <dbReference type="EMBL" id="MFC5404046.1"/>
    </source>
</evidence>
<comment type="cofactor">
    <cofactor evidence="1">
        <name>NAD(+)</name>
        <dbReference type="ChEBI" id="CHEBI:57540"/>
    </cofactor>
</comment>
<evidence type="ECO:0000256" key="2">
    <source>
        <dbReference type="ARBA" id="ARBA00009329"/>
    </source>
</evidence>
<dbReference type="InterPro" id="IPR036291">
    <property type="entry name" value="NAD(P)-bd_dom_sf"/>
</dbReference>
<feature type="domain" description="Glycosyl hydrolase 109 C-terminal" evidence="7">
    <location>
        <begin position="143"/>
        <end position="309"/>
    </location>
</feature>
<evidence type="ECO:0000256" key="4">
    <source>
        <dbReference type="ARBA" id="ARBA00023027"/>
    </source>
</evidence>
<keyword evidence="5" id="KW-0326">Glycosidase</keyword>
<evidence type="ECO:0000259" key="6">
    <source>
        <dbReference type="Pfam" id="PF01408"/>
    </source>
</evidence>
<evidence type="ECO:0000256" key="3">
    <source>
        <dbReference type="ARBA" id="ARBA00022801"/>
    </source>
</evidence>
<dbReference type="SUPFAM" id="SSF51735">
    <property type="entry name" value="NAD(P)-binding Rossmann-fold domains"/>
    <property type="match status" value="1"/>
</dbReference>
<protein>
    <submittedName>
        <fullName evidence="8">Gfo/Idh/MocA family protein</fullName>
    </submittedName>
</protein>
<evidence type="ECO:0000256" key="5">
    <source>
        <dbReference type="ARBA" id="ARBA00023295"/>
    </source>
</evidence>
<comment type="caution">
    <text evidence="8">The sequence shown here is derived from an EMBL/GenBank/DDBJ whole genome shotgun (WGS) entry which is preliminary data.</text>
</comment>
<name>A0ABW0HSD7_9BACL</name>
<dbReference type="PANTHER" id="PTHR43818:SF1">
    <property type="entry name" value="GLYCOSYL HYDROLASE FAMILY 109 PROTEIN"/>
    <property type="match status" value="1"/>
</dbReference>
<accession>A0ABW0HSD7</accession>
<keyword evidence="4" id="KW-0520">NAD</keyword>
<sequence>MGKKSDSVKTKLGVIGVGPRGRGLFQLLLTMEDVDVIAVSDLYEDRMHDATQDAKEAGKTIPATYRSYKELLAQADVEAVVVASSWTSHIEIAIAAMKAGKYVGCEVGGAASLEECWELVRTAEATGAHCMLLENCCFGREEMAILNMVRKGLFGELVHCQGAYQHDLRDEVALGIENRHYRIHNYLHRNGDVYPTHGLGLPAACLNINRGNRFISLTSLASKARGINAWAKENLGPDHLAARSNIALGDVVTTMIQCANGETILLTHDTSLPRAYSRGGRIQGTKGLWMEDGNVIHLEGASPAHAWESFDGYKEEHEHPVWQKFMQEGVQGGHGGMDYLCLRDFLSGVKTNSAPSIDVYDMASWMAITVLSEQSVRFGGTAVSFPDFTNGKWIERNEDMLAGTF</sequence>
<keyword evidence="3" id="KW-0378">Hydrolase</keyword>
<reference evidence="9" key="1">
    <citation type="journal article" date="2019" name="Int. J. Syst. Evol. Microbiol.">
        <title>The Global Catalogue of Microorganisms (GCM) 10K type strain sequencing project: providing services to taxonomists for standard genome sequencing and annotation.</title>
        <authorList>
            <consortium name="The Broad Institute Genomics Platform"/>
            <consortium name="The Broad Institute Genome Sequencing Center for Infectious Disease"/>
            <person name="Wu L."/>
            <person name="Ma J."/>
        </authorList>
    </citation>
    <scope>NUCLEOTIDE SEQUENCE [LARGE SCALE GENOMIC DNA]</scope>
    <source>
        <strain evidence="9">CGMCC 1.18575</strain>
    </source>
</reference>
<evidence type="ECO:0000259" key="7">
    <source>
        <dbReference type="Pfam" id="PF21252"/>
    </source>
</evidence>
<dbReference type="InterPro" id="IPR049303">
    <property type="entry name" value="Glyco_hydro_109_C"/>
</dbReference>
<feature type="domain" description="Gfo/Idh/MocA-like oxidoreductase N-terminal" evidence="6">
    <location>
        <begin position="11"/>
        <end position="131"/>
    </location>
</feature>
<organism evidence="8 9">
    <name type="scientific">Cohnella soli</name>
    <dbReference type="NCBI Taxonomy" id="425005"/>
    <lineage>
        <taxon>Bacteria</taxon>
        <taxon>Bacillati</taxon>
        <taxon>Bacillota</taxon>
        <taxon>Bacilli</taxon>
        <taxon>Bacillales</taxon>
        <taxon>Paenibacillaceae</taxon>
        <taxon>Cohnella</taxon>
    </lineage>
</organism>
<dbReference type="Pfam" id="PF21252">
    <property type="entry name" value="Glyco_hydro_109_C"/>
    <property type="match status" value="1"/>
</dbReference>
<comment type="similarity">
    <text evidence="2">Belongs to the Gfo/Idh/MocA family. Glycosyl hydrolase 109 subfamily.</text>
</comment>
<proteinExistence type="inferred from homology"/>
<dbReference type="EMBL" id="JBHSMI010000025">
    <property type="protein sequence ID" value="MFC5404046.1"/>
    <property type="molecule type" value="Genomic_DNA"/>
</dbReference>
<dbReference type="InterPro" id="IPR050463">
    <property type="entry name" value="Gfo/Idh/MocA_oxidrdct_glycsds"/>
</dbReference>
<evidence type="ECO:0000313" key="9">
    <source>
        <dbReference type="Proteomes" id="UP001596113"/>
    </source>
</evidence>
<dbReference type="RefSeq" id="WP_378133968.1">
    <property type="nucleotide sequence ID" value="NZ_JBHSMI010000025.1"/>
</dbReference>
<dbReference type="Pfam" id="PF01408">
    <property type="entry name" value="GFO_IDH_MocA"/>
    <property type="match status" value="1"/>
</dbReference>
<keyword evidence="9" id="KW-1185">Reference proteome</keyword>
<gene>
    <name evidence="8" type="ORF">ACFPOF_14985</name>
</gene>